<accession>A0A6N8J1I0</accession>
<evidence type="ECO:0000313" key="2">
    <source>
        <dbReference type="Proteomes" id="UP000469385"/>
    </source>
</evidence>
<protein>
    <recommendedName>
        <fullName evidence="3">DUF2946 domain-containing protein</fullName>
    </recommendedName>
</protein>
<dbReference type="EMBL" id="WSEL01000011">
    <property type="protein sequence ID" value="MVQ32947.1"/>
    <property type="molecule type" value="Genomic_DNA"/>
</dbReference>
<sequence length="120" mass="12193">MRAMDRLRQTRYLARLVLAWFALAVGVAIASPVVNPQGVQLICSGAGGMTLKTLAGDDGTPAVQHTLDCPLCAAVAPPPPAVNAAPLALPLGHVVQSIPAARHAARIAAPLPARGPPSLS</sequence>
<keyword evidence="2" id="KW-1185">Reference proteome</keyword>
<gene>
    <name evidence="1" type="ORF">GON04_26070</name>
</gene>
<name>A0A6N8J1I0_9BURK</name>
<dbReference type="Pfam" id="PF11162">
    <property type="entry name" value="DUF2946"/>
    <property type="match status" value="1"/>
</dbReference>
<evidence type="ECO:0008006" key="3">
    <source>
        <dbReference type="Google" id="ProtNLM"/>
    </source>
</evidence>
<reference evidence="1 2" key="1">
    <citation type="submission" date="2019-12" db="EMBL/GenBank/DDBJ databases">
        <authorList>
            <person name="Huq M.A."/>
        </authorList>
    </citation>
    <scope>NUCLEOTIDE SEQUENCE [LARGE SCALE GENOMIC DNA]</scope>
    <source>
        <strain evidence="1 2">MAH-25</strain>
    </source>
</reference>
<dbReference type="AlphaFoldDB" id="A0A6N8J1I0"/>
<comment type="caution">
    <text evidence="1">The sequence shown here is derived from an EMBL/GenBank/DDBJ whole genome shotgun (WGS) entry which is preliminary data.</text>
</comment>
<dbReference type="InterPro" id="IPR021333">
    <property type="entry name" value="DUF2946"/>
</dbReference>
<proteinExistence type="predicted"/>
<evidence type="ECO:0000313" key="1">
    <source>
        <dbReference type="EMBL" id="MVQ32947.1"/>
    </source>
</evidence>
<dbReference type="Proteomes" id="UP000469385">
    <property type="component" value="Unassembled WGS sequence"/>
</dbReference>
<organism evidence="1 2">
    <name type="scientific">Ramlibacter pinisoli</name>
    <dbReference type="NCBI Taxonomy" id="2682844"/>
    <lineage>
        <taxon>Bacteria</taxon>
        <taxon>Pseudomonadati</taxon>
        <taxon>Pseudomonadota</taxon>
        <taxon>Betaproteobacteria</taxon>
        <taxon>Burkholderiales</taxon>
        <taxon>Comamonadaceae</taxon>
        <taxon>Ramlibacter</taxon>
    </lineage>
</organism>